<feature type="region of interest" description="Disordered" evidence="1">
    <location>
        <begin position="65"/>
        <end position="85"/>
    </location>
</feature>
<sequence length="85" mass="9169">MTANAASDENVVVECRDCAFREAVRNLGRARVALDDHETATGHEVDWEIRRVAAGVERAGADAGVCGLPNRSTPETPLLDYEDDA</sequence>
<dbReference type="Pfam" id="PF24398">
    <property type="entry name" value="DUF7542"/>
    <property type="match status" value="1"/>
</dbReference>
<organism evidence="2 3">
    <name type="scientific">Halarchaeum grantii</name>
    <dbReference type="NCBI Taxonomy" id="1193105"/>
    <lineage>
        <taxon>Archaea</taxon>
        <taxon>Methanobacteriati</taxon>
        <taxon>Methanobacteriota</taxon>
        <taxon>Stenosarchaea group</taxon>
        <taxon>Halobacteria</taxon>
        <taxon>Halobacteriales</taxon>
        <taxon>Halobacteriaceae</taxon>
    </lineage>
</organism>
<dbReference type="InterPro" id="IPR055964">
    <property type="entry name" value="DUF7542"/>
</dbReference>
<dbReference type="OrthoDB" id="200060at2157"/>
<dbReference type="EMBL" id="BMPF01000003">
    <property type="protein sequence ID" value="GGL38307.1"/>
    <property type="molecule type" value="Genomic_DNA"/>
</dbReference>
<dbReference type="AlphaFoldDB" id="A0A830FBK5"/>
<reference evidence="2 3" key="1">
    <citation type="journal article" date="2019" name="Int. J. Syst. Evol. Microbiol.">
        <title>The Global Catalogue of Microorganisms (GCM) 10K type strain sequencing project: providing services to taxonomists for standard genome sequencing and annotation.</title>
        <authorList>
            <consortium name="The Broad Institute Genomics Platform"/>
            <consortium name="The Broad Institute Genome Sequencing Center for Infectious Disease"/>
            <person name="Wu L."/>
            <person name="Ma J."/>
        </authorList>
    </citation>
    <scope>NUCLEOTIDE SEQUENCE [LARGE SCALE GENOMIC DNA]</scope>
    <source>
        <strain evidence="2 3">JCM 19585</strain>
    </source>
</reference>
<evidence type="ECO:0000313" key="3">
    <source>
        <dbReference type="Proteomes" id="UP000628840"/>
    </source>
</evidence>
<proteinExistence type="predicted"/>
<dbReference type="Proteomes" id="UP000628840">
    <property type="component" value="Unassembled WGS sequence"/>
</dbReference>
<comment type="caution">
    <text evidence="2">The sequence shown here is derived from an EMBL/GenBank/DDBJ whole genome shotgun (WGS) entry which is preliminary data.</text>
</comment>
<keyword evidence="3" id="KW-1185">Reference proteome</keyword>
<protein>
    <submittedName>
        <fullName evidence="2">Uncharacterized protein</fullName>
    </submittedName>
</protein>
<evidence type="ECO:0000313" key="2">
    <source>
        <dbReference type="EMBL" id="GGL38307.1"/>
    </source>
</evidence>
<dbReference type="RefSeq" id="WP_188883835.1">
    <property type="nucleotide sequence ID" value="NZ_BMPF01000003.1"/>
</dbReference>
<gene>
    <name evidence="2" type="ORF">GCM10009037_22410</name>
</gene>
<evidence type="ECO:0000256" key="1">
    <source>
        <dbReference type="SAM" id="MobiDB-lite"/>
    </source>
</evidence>
<accession>A0A830FBK5</accession>
<name>A0A830FBK5_9EURY</name>